<keyword evidence="2" id="KW-1185">Reference proteome</keyword>
<comment type="caution">
    <text evidence="1">The sequence shown here is derived from an EMBL/GenBank/DDBJ whole genome shotgun (WGS) entry which is preliminary data.</text>
</comment>
<dbReference type="EMBL" id="AMCV02000015">
    <property type="protein sequence ID" value="TDZ21155.1"/>
    <property type="molecule type" value="Genomic_DNA"/>
</dbReference>
<accession>A0A484FTW4</accession>
<reference evidence="2" key="1">
    <citation type="journal article" date="2013" name="New Phytol.">
        <title>Comparative genomic and transcriptomic analyses reveal the hemibiotrophic stage shift of Colletotrichum fungi.</title>
        <authorList>
            <person name="Gan P."/>
            <person name="Ikeda K."/>
            <person name="Irieda H."/>
            <person name="Narusaka M."/>
            <person name="O'Connell R.J."/>
            <person name="Narusaka Y."/>
            <person name="Takano Y."/>
            <person name="Kubo Y."/>
            <person name="Shirasu K."/>
        </authorList>
    </citation>
    <scope>NUCLEOTIDE SEQUENCE [LARGE SCALE GENOMIC DNA]</scope>
    <source>
        <strain evidence="2">104-T / ATCC 96160 / CBS 514.97 / LARS 414 / MAFF 240422</strain>
    </source>
</reference>
<dbReference type="Proteomes" id="UP000014480">
    <property type="component" value="Unassembled WGS sequence"/>
</dbReference>
<name>A0A484FTW4_COLOR</name>
<evidence type="ECO:0000313" key="1">
    <source>
        <dbReference type="EMBL" id="TDZ21155.1"/>
    </source>
</evidence>
<reference evidence="2" key="2">
    <citation type="journal article" date="2019" name="Mol. Plant Microbe Interact.">
        <title>Genome sequence resources for four phytopathogenic fungi from the Colletotrichum orbiculare species complex.</title>
        <authorList>
            <person name="Gan P."/>
            <person name="Tsushima A."/>
            <person name="Narusaka M."/>
            <person name="Narusaka Y."/>
            <person name="Takano Y."/>
            <person name="Kubo Y."/>
            <person name="Shirasu K."/>
        </authorList>
    </citation>
    <scope>GENOME REANNOTATION</scope>
    <source>
        <strain evidence="2">104-T / ATCC 96160 / CBS 514.97 / LARS 414 / MAFF 240422</strain>
    </source>
</reference>
<dbReference type="AlphaFoldDB" id="A0A484FTW4"/>
<organism evidence="1 2">
    <name type="scientific">Colletotrichum orbiculare (strain 104-T / ATCC 96160 / CBS 514.97 / LARS 414 / MAFF 240422)</name>
    <name type="common">Cucumber anthracnose fungus</name>
    <name type="synonym">Colletotrichum lagenarium</name>
    <dbReference type="NCBI Taxonomy" id="1213857"/>
    <lineage>
        <taxon>Eukaryota</taxon>
        <taxon>Fungi</taxon>
        <taxon>Dikarya</taxon>
        <taxon>Ascomycota</taxon>
        <taxon>Pezizomycotina</taxon>
        <taxon>Sordariomycetes</taxon>
        <taxon>Hypocreomycetidae</taxon>
        <taxon>Glomerellales</taxon>
        <taxon>Glomerellaceae</taxon>
        <taxon>Colletotrichum</taxon>
        <taxon>Colletotrichum orbiculare species complex</taxon>
    </lineage>
</organism>
<proteinExistence type="predicted"/>
<gene>
    <name evidence="1" type="ORF">Cob_v006006</name>
</gene>
<protein>
    <submittedName>
        <fullName evidence="1">Uncharacterized protein</fullName>
    </submittedName>
</protein>
<evidence type="ECO:0000313" key="2">
    <source>
        <dbReference type="Proteomes" id="UP000014480"/>
    </source>
</evidence>
<sequence>MVCAGPTSRSLIRITHPVARSLSAGREERTQWLARPTLPTAGPQRANSFLLRSRATRSAQQKYTQVIWHMICLFMTPLFEQPDQGTSQYPGPRPTYGVADSLVTTAPRAIHTYGVRRMQPTGFRALCSYSSSFVGPISCSRIGGVYIAITEWEWLAGRRAWF</sequence>